<feature type="transmembrane region" description="Helical" evidence="7">
    <location>
        <begin position="62"/>
        <end position="91"/>
    </location>
</feature>
<dbReference type="PROSITE" id="PS50928">
    <property type="entry name" value="ABC_TM1"/>
    <property type="match status" value="1"/>
</dbReference>
<evidence type="ECO:0000259" key="9">
    <source>
        <dbReference type="PROSITE" id="PS50928"/>
    </source>
</evidence>
<comment type="caution">
    <text evidence="10">The sequence shown here is derived from an EMBL/GenBank/DDBJ whole genome shotgun (WGS) entry which is preliminary data.</text>
</comment>
<keyword evidence="3" id="KW-1003">Cell membrane</keyword>
<accession>K6W7P6</accession>
<proteinExistence type="inferred from homology"/>
<feature type="transmembrane region" description="Helical" evidence="7">
    <location>
        <begin position="22"/>
        <end position="42"/>
    </location>
</feature>
<dbReference type="EMBL" id="BAHD01000017">
    <property type="protein sequence ID" value="GAB95215.1"/>
    <property type="molecule type" value="Genomic_DNA"/>
</dbReference>
<dbReference type="RefSeq" id="WP_006591747.1">
    <property type="nucleotide sequence ID" value="NZ_BAHD01000017.1"/>
</dbReference>
<dbReference type="SUPFAM" id="SSF161098">
    <property type="entry name" value="MetI-like"/>
    <property type="match status" value="1"/>
</dbReference>
<feature type="transmembrane region" description="Helical" evidence="7">
    <location>
        <begin position="112"/>
        <end position="133"/>
    </location>
</feature>
<keyword evidence="2 7" id="KW-0813">Transport</keyword>
<dbReference type="InterPro" id="IPR010065">
    <property type="entry name" value="AA_ABC_transptr_permease_3TM"/>
</dbReference>
<dbReference type="CDD" id="cd06261">
    <property type="entry name" value="TM_PBP2"/>
    <property type="match status" value="1"/>
</dbReference>
<name>K6W7P6_9MICO</name>
<comment type="similarity">
    <text evidence="7">Belongs to the binding-protein-dependent transport system permease family.</text>
</comment>
<feature type="transmembrane region" description="Helical" evidence="7">
    <location>
        <begin position="238"/>
        <end position="257"/>
    </location>
</feature>
<dbReference type="NCBIfam" id="TIGR01726">
    <property type="entry name" value="HEQRo_perm_3TM"/>
    <property type="match status" value="1"/>
</dbReference>
<feature type="transmembrane region" description="Helical" evidence="7">
    <location>
        <begin position="139"/>
        <end position="161"/>
    </location>
</feature>
<dbReference type="STRING" id="1184609.KILIM_017_00600"/>
<dbReference type="InterPro" id="IPR035906">
    <property type="entry name" value="MetI-like_sf"/>
</dbReference>
<evidence type="ECO:0000256" key="4">
    <source>
        <dbReference type="ARBA" id="ARBA00022692"/>
    </source>
</evidence>
<evidence type="ECO:0000256" key="6">
    <source>
        <dbReference type="ARBA" id="ARBA00023136"/>
    </source>
</evidence>
<evidence type="ECO:0000256" key="3">
    <source>
        <dbReference type="ARBA" id="ARBA00022475"/>
    </source>
</evidence>
<dbReference type="Gene3D" id="1.10.3720.10">
    <property type="entry name" value="MetI-like"/>
    <property type="match status" value="1"/>
</dbReference>
<dbReference type="Proteomes" id="UP000008366">
    <property type="component" value="Unassembled WGS sequence"/>
</dbReference>
<evidence type="ECO:0000256" key="8">
    <source>
        <dbReference type="SAM" id="MobiDB-lite"/>
    </source>
</evidence>
<sequence>MSNAPAQLFDIPGPRARMIQRIVAAVMIVAAVGFGALVIWRLAERGNLSAARWSPFLTETVWTVNIIPGLINTLYAAAISIVLACTLGLLLGIGRLSLIAPVRWFCTVFVELFRAVPVLVMMMLAFWGALYYLNVPGRFLPLIGAIVGLTLYNSCVIAELLRSGVHSLPKGQAEAGLSIGLTRGQTLMSIQLPQALTAMLPSLVAQLVVVLKDTALAYQITYPELLRQGVRIGSQYGNIVPAIIVIAVIFILVNFLLTRFAEWLERRLSHRGRVAGGAIGGDPEMTAGHEEGVQPANKT</sequence>
<keyword evidence="5 7" id="KW-1133">Transmembrane helix</keyword>
<dbReference type="PANTHER" id="PTHR30614:SF21">
    <property type="entry name" value="AMINO ACID ABC TRANSPORTER PERMEASE"/>
    <property type="match status" value="1"/>
</dbReference>
<gene>
    <name evidence="10" type="primary">gluD</name>
    <name evidence="10" type="ORF">KILIM_017_00600</name>
</gene>
<feature type="region of interest" description="Disordered" evidence="8">
    <location>
        <begin position="279"/>
        <end position="299"/>
    </location>
</feature>
<organism evidence="10 11">
    <name type="scientific">Kineosphaera limosa NBRC 100340</name>
    <dbReference type="NCBI Taxonomy" id="1184609"/>
    <lineage>
        <taxon>Bacteria</taxon>
        <taxon>Bacillati</taxon>
        <taxon>Actinomycetota</taxon>
        <taxon>Actinomycetes</taxon>
        <taxon>Micrococcales</taxon>
        <taxon>Dermatophilaceae</taxon>
        <taxon>Kineosphaera</taxon>
    </lineage>
</organism>
<dbReference type="GO" id="GO:0006865">
    <property type="term" value="P:amino acid transport"/>
    <property type="evidence" value="ECO:0007669"/>
    <property type="project" value="TreeGrafter"/>
</dbReference>
<evidence type="ECO:0000256" key="7">
    <source>
        <dbReference type="RuleBase" id="RU363032"/>
    </source>
</evidence>
<dbReference type="Pfam" id="PF00528">
    <property type="entry name" value="BPD_transp_1"/>
    <property type="match status" value="1"/>
</dbReference>
<feature type="domain" description="ABC transmembrane type-1" evidence="9">
    <location>
        <begin position="70"/>
        <end position="257"/>
    </location>
</feature>
<dbReference type="AlphaFoldDB" id="K6W7P6"/>
<dbReference type="InterPro" id="IPR000515">
    <property type="entry name" value="MetI-like"/>
</dbReference>
<evidence type="ECO:0000313" key="11">
    <source>
        <dbReference type="Proteomes" id="UP000008366"/>
    </source>
</evidence>
<protein>
    <submittedName>
        <fullName evidence="10">Glutamate ABC transporter permease protein</fullName>
    </submittedName>
</protein>
<dbReference type="OrthoDB" id="4543034at2"/>
<evidence type="ECO:0000256" key="1">
    <source>
        <dbReference type="ARBA" id="ARBA00004651"/>
    </source>
</evidence>
<reference evidence="10 11" key="1">
    <citation type="submission" date="2012-08" db="EMBL/GenBank/DDBJ databases">
        <title>Whole genome shotgun sequence of Kineosphaera limosa NBRC 100340.</title>
        <authorList>
            <person name="Yoshida I."/>
            <person name="Isaki S."/>
            <person name="Hosoyama A."/>
            <person name="Tsuchikane K."/>
            <person name="Katsumata H."/>
            <person name="Ando Y."/>
            <person name="Ohji S."/>
            <person name="Hamada M."/>
            <person name="Tamura T."/>
            <person name="Yamazoe A."/>
            <person name="Yamazaki S."/>
            <person name="Fujita N."/>
        </authorList>
    </citation>
    <scope>NUCLEOTIDE SEQUENCE [LARGE SCALE GENOMIC DNA]</scope>
    <source>
        <strain evidence="10 11">NBRC 100340</strain>
    </source>
</reference>
<keyword evidence="6 7" id="KW-0472">Membrane</keyword>
<evidence type="ECO:0000256" key="2">
    <source>
        <dbReference type="ARBA" id="ARBA00022448"/>
    </source>
</evidence>
<evidence type="ECO:0000313" key="10">
    <source>
        <dbReference type="EMBL" id="GAB95215.1"/>
    </source>
</evidence>
<dbReference type="GO" id="GO:0043190">
    <property type="term" value="C:ATP-binding cassette (ABC) transporter complex"/>
    <property type="evidence" value="ECO:0007669"/>
    <property type="project" value="InterPro"/>
</dbReference>
<dbReference type="PANTHER" id="PTHR30614">
    <property type="entry name" value="MEMBRANE COMPONENT OF AMINO ACID ABC TRANSPORTER"/>
    <property type="match status" value="1"/>
</dbReference>
<keyword evidence="11" id="KW-1185">Reference proteome</keyword>
<comment type="subcellular location">
    <subcellularLocation>
        <location evidence="1 7">Cell membrane</location>
        <topology evidence="1 7">Multi-pass membrane protein</topology>
    </subcellularLocation>
</comment>
<dbReference type="InterPro" id="IPR043429">
    <property type="entry name" value="ArtM/GltK/GlnP/TcyL/YhdX-like"/>
</dbReference>
<evidence type="ECO:0000256" key="5">
    <source>
        <dbReference type="ARBA" id="ARBA00022989"/>
    </source>
</evidence>
<keyword evidence="4 7" id="KW-0812">Transmembrane</keyword>
<dbReference type="eggNOG" id="COG0765">
    <property type="taxonomic scope" value="Bacteria"/>
</dbReference>
<dbReference type="GO" id="GO:0022857">
    <property type="term" value="F:transmembrane transporter activity"/>
    <property type="evidence" value="ECO:0007669"/>
    <property type="project" value="InterPro"/>
</dbReference>